<dbReference type="EMBL" id="ML994610">
    <property type="protein sequence ID" value="KAF2195220.1"/>
    <property type="molecule type" value="Genomic_DNA"/>
</dbReference>
<keyword evidence="3" id="KW-1185">Reference proteome</keyword>
<feature type="region of interest" description="Disordered" evidence="1">
    <location>
        <begin position="67"/>
        <end position="108"/>
    </location>
</feature>
<feature type="region of interest" description="Disordered" evidence="1">
    <location>
        <begin position="123"/>
        <end position="151"/>
    </location>
</feature>
<evidence type="ECO:0000256" key="1">
    <source>
        <dbReference type="SAM" id="MobiDB-lite"/>
    </source>
</evidence>
<gene>
    <name evidence="2" type="ORF">K469DRAFT_681558</name>
</gene>
<evidence type="ECO:0000313" key="3">
    <source>
        <dbReference type="Proteomes" id="UP000800200"/>
    </source>
</evidence>
<proteinExistence type="predicted"/>
<sequence>MIEKRCRMLYRVNPRWRRNSASTQKHSTYELQQTMSGPTLGRGHSKAEEKMWRDKLVKHGDAVVIDKERGSYGPHEGRAKEKADVDKGMIGGVRRVERAPTRSSTKDSLWTTRAYAHELKHGGRILGHDDDGFQKRQGMTEPIMSRKKGIE</sequence>
<dbReference type="Proteomes" id="UP000800200">
    <property type="component" value="Unassembled WGS sequence"/>
</dbReference>
<reference evidence="2" key="1">
    <citation type="journal article" date="2020" name="Stud. Mycol.">
        <title>101 Dothideomycetes genomes: a test case for predicting lifestyles and emergence of pathogens.</title>
        <authorList>
            <person name="Haridas S."/>
            <person name="Albert R."/>
            <person name="Binder M."/>
            <person name="Bloem J."/>
            <person name="Labutti K."/>
            <person name="Salamov A."/>
            <person name="Andreopoulos B."/>
            <person name="Baker S."/>
            <person name="Barry K."/>
            <person name="Bills G."/>
            <person name="Bluhm B."/>
            <person name="Cannon C."/>
            <person name="Castanera R."/>
            <person name="Culley D."/>
            <person name="Daum C."/>
            <person name="Ezra D."/>
            <person name="Gonzalez J."/>
            <person name="Henrissat B."/>
            <person name="Kuo A."/>
            <person name="Liang C."/>
            <person name="Lipzen A."/>
            <person name="Lutzoni F."/>
            <person name="Magnuson J."/>
            <person name="Mondo S."/>
            <person name="Nolan M."/>
            <person name="Ohm R."/>
            <person name="Pangilinan J."/>
            <person name="Park H.-J."/>
            <person name="Ramirez L."/>
            <person name="Alfaro M."/>
            <person name="Sun H."/>
            <person name="Tritt A."/>
            <person name="Yoshinaga Y."/>
            <person name="Zwiers L.-H."/>
            <person name="Turgeon B."/>
            <person name="Goodwin S."/>
            <person name="Spatafora J."/>
            <person name="Crous P."/>
            <person name="Grigoriev I."/>
        </authorList>
    </citation>
    <scope>NUCLEOTIDE SEQUENCE</scope>
    <source>
        <strain evidence="2">CBS 207.26</strain>
    </source>
</reference>
<evidence type="ECO:0000313" key="2">
    <source>
        <dbReference type="EMBL" id="KAF2195220.1"/>
    </source>
</evidence>
<accession>A0A6A6EYL5</accession>
<name>A0A6A6EYL5_9PEZI</name>
<dbReference type="AlphaFoldDB" id="A0A6A6EYL5"/>
<organism evidence="2 3">
    <name type="scientific">Zopfia rhizophila CBS 207.26</name>
    <dbReference type="NCBI Taxonomy" id="1314779"/>
    <lineage>
        <taxon>Eukaryota</taxon>
        <taxon>Fungi</taxon>
        <taxon>Dikarya</taxon>
        <taxon>Ascomycota</taxon>
        <taxon>Pezizomycotina</taxon>
        <taxon>Dothideomycetes</taxon>
        <taxon>Dothideomycetes incertae sedis</taxon>
        <taxon>Zopfiaceae</taxon>
        <taxon>Zopfia</taxon>
    </lineage>
</organism>
<feature type="compositionally biased region" description="Basic and acidic residues" evidence="1">
    <location>
        <begin position="123"/>
        <end position="134"/>
    </location>
</feature>
<feature type="compositionally biased region" description="Basic and acidic residues" evidence="1">
    <location>
        <begin position="67"/>
        <end position="87"/>
    </location>
</feature>
<protein>
    <submittedName>
        <fullName evidence="2">Uncharacterized protein</fullName>
    </submittedName>
</protein>